<evidence type="ECO:0000256" key="1">
    <source>
        <dbReference type="ARBA" id="ARBA00007447"/>
    </source>
</evidence>
<name>A0A067PKV8_9AGAM</name>
<protein>
    <recommendedName>
        <fullName evidence="2">Peptidase A1 domain-containing protein</fullName>
    </recommendedName>
</protein>
<evidence type="ECO:0000313" key="4">
    <source>
        <dbReference type="Proteomes" id="UP000027265"/>
    </source>
</evidence>
<dbReference type="PROSITE" id="PS51767">
    <property type="entry name" value="PEPTIDASE_A1"/>
    <property type="match status" value="1"/>
</dbReference>
<dbReference type="GO" id="GO:0004190">
    <property type="term" value="F:aspartic-type endopeptidase activity"/>
    <property type="evidence" value="ECO:0007669"/>
    <property type="project" value="InterPro"/>
</dbReference>
<dbReference type="Pfam" id="PF00026">
    <property type="entry name" value="Asp"/>
    <property type="match status" value="1"/>
</dbReference>
<feature type="domain" description="Peptidase A1" evidence="2">
    <location>
        <begin position="1"/>
        <end position="148"/>
    </location>
</feature>
<dbReference type="GO" id="GO:0006508">
    <property type="term" value="P:proteolysis"/>
    <property type="evidence" value="ECO:0007669"/>
    <property type="project" value="InterPro"/>
</dbReference>
<dbReference type="InterPro" id="IPR033121">
    <property type="entry name" value="PEPTIDASE_A1"/>
</dbReference>
<dbReference type="OrthoDB" id="771136at2759"/>
<evidence type="ECO:0000259" key="2">
    <source>
        <dbReference type="PROSITE" id="PS51767"/>
    </source>
</evidence>
<gene>
    <name evidence="3" type="ORF">JAAARDRAFT_338901</name>
</gene>
<dbReference type="EMBL" id="KL197725">
    <property type="protein sequence ID" value="KDQ55528.1"/>
    <property type="molecule type" value="Genomic_DNA"/>
</dbReference>
<reference evidence="4" key="1">
    <citation type="journal article" date="2014" name="Proc. Natl. Acad. Sci. U.S.A.">
        <title>Extensive sampling of basidiomycete genomes demonstrates inadequacy of the white-rot/brown-rot paradigm for wood decay fungi.</title>
        <authorList>
            <person name="Riley R."/>
            <person name="Salamov A.A."/>
            <person name="Brown D.W."/>
            <person name="Nagy L.G."/>
            <person name="Floudas D."/>
            <person name="Held B.W."/>
            <person name="Levasseur A."/>
            <person name="Lombard V."/>
            <person name="Morin E."/>
            <person name="Otillar R."/>
            <person name="Lindquist E.A."/>
            <person name="Sun H."/>
            <person name="LaButti K.M."/>
            <person name="Schmutz J."/>
            <person name="Jabbour D."/>
            <person name="Luo H."/>
            <person name="Baker S.E."/>
            <person name="Pisabarro A.G."/>
            <person name="Walton J.D."/>
            <person name="Blanchette R.A."/>
            <person name="Henrissat B."/>
            <person name="Martin F."/>
            <person name="Cullen D."/>
            <person name="Hibbett D.S."/>
            <person name="Grigoriev I.V."/>
        </authorList>
    </citation>
    <scope>NUCLEOTIDE SEQUENCE [LARGE SCALE GENOMIC DNA]</scope>
    <source>
        <strain evidence="4">MUCL 33604</strain>
    </source>
</reference>
<dbReference type="SUPFAM" id="SSF50630">
    <property type="entry name" value="Acid proteases"/>
    <property type="match status" value="1"/>
</dbReference>
<keyword evidence="4" id="KW-1185">Reference proteome</keyword>
<proteinExistence type="inferred from homology"/>
<dbReference type="PANTHER" id="PTHR47966">
    <property type="entry name" value="BETA-SITE APP-CLEAVING ENZYME, ISOFORM A-RELATED"/>
    <property type="match status" value="1"/>
</dbReference>
<dbReference type="Proteomes" id="UP000027265">
    <property type="component" value="Unassembled WGS sequence"/>
</dbReference>
<dbReference type="Gene3D" id="2.40.70.10">
    <property type="entry name" value="Acid Proteases"/>
    <property type="match status" value="1"/>
</dbReference>
<dbReference type="PANTHER" id="PTHR47966:SF51">
    <property type="entry name" value="BETA-SITE APP-CLEAVING ENZYME, ISOFORM A-RELATED"/>
    <property type="match status" value="1"/>
</dbReference>
<dbReference type="HOGENOM" id="CLU_1069837_0_0_1"/>
<dbReference type="InParanoid" id="A0A067PKV8"/>
<evidence type="ECO:0000313" key="3">
    <source>
        <dbReference type="EMBL" id="KDQ55528.1"/>
    </source>
</evidence>
<dbReference type="InterPro" id="IPR001461">
    <property type="entry name" value="Aspartic_peptidase_A1"/>
</dbReference>
<organism evidence="3 4">
    <name type="scientific">Jaapia argillacea MUCL 33604</name>
    <dbReference type="NCBI Taxonomy" id="933084"/>
    <lineage>
        <taxon>Eukaryota</taxon>
        <taxon>Fungi</taxon>
        <taxon>Dikarya</taxon>
        <taxon>Basidiomycota</taxon>
        <taxon>Agaricomycotina</taxon>
        <taxon>Agaricomycetes</taxon>
        <taxon>Agaricomycetidae</taxon>
        <taxon>Jaapiales</taxon>
        <taxon>Jaapiaceae</taxon>
        <taxon>Jaapia</taxon>
    </lineage>
</organism>
<dbReference type="PRINTS" id="PR00792">
    <property type="entry name" value="PEPSIN"/>
</dbReference>
<comment type="similarity">
    <text evidence="1">Belongs to the peptidase A1 family.</text>
</comment>
<accession>A0A067PKV8</accession>
<sequence length="260" mass="28229">MDGMIVNGKSYSGGSAFSHVVGENQTISVLDTGTSLASVPPSYAEAIYKDLPGAELVDGAWVVPCDTKVNISFVFGKDVIPIDPIDATFVHPDGSGGASCIGSFIGVDSSQEGSDFVLGDSFLRNAYALYDFGIWATPGDSNPFIQLLAATDASKAWAQFDTVNAARLAAYGVSLNTTGAKSGLYCCLCYLPRCSFLIALFLYLPRLQRWLNKRCCRSHRVLGRLVYKFRAPQEQLHRHWSTRRRYRFSGGPVPSSSEEG</sequence>
<dbReference type="AlphaFoldDB" id="A0A067PKV8"/>
<dbReference type="InterPro" id="IPR021109">
    <property type="entry name" value="Peptidase_aspartic_dom_sf"/>
</dbReference>